<dbReference type="CDD" id="cd07153">
    <property type="entry name" value="Fur_like"/>
    <property type="match status" value="1"/>
</dbReference>
<dbReference type="InterPro" id="IPR002481">
    <property type="entry name" value="FUR"/>
</dbReference>
<accession>A0ABQ6IF31</accession>
<comment type="caution">
    <text evidence="11">The sequence shown here is derived from an EMBL/GenBank/DDBJ whole genome shotgun (WGS) entry which is preliminary data.</text>
</comment>
<evidence type="ECO:0000256" key="3">
    <source>
        <dbReference type="ARBA" id="ARBA00022490"/>
    </source>
</evidence>
<proteinExistence type="inferred from homology"/>
<dbReference type="Gene3D" id="3.30.1490.190">
    <property type="match status" value="1"/>
</dbReference>
<evidence type="ECO:0000256" key="5">
    <source>
        <dbReference type="ARBA" id="ARBA00022723"/>
    </source>
</evidence>
<evidence type="ECO:0000256" key="2">
    <source>
        <dbReference type="ARBA" id="ARBA00007957"/>
    </source>
</evidence>
<keyword evidence="4" id="KW-0678">Repressor</keyword>
<dbReference type="PANTHER" id="PTHR33202">
    <property type="entry name" value="ZINC UPTAKE REGULATION PROTEIN"/>
    <property type="match status" value="1"/>
</dbReference>
<keyword evidence="7" id="KW-0408">Iron</keyword>
<evidence type="ECO:0000256" key="1">
    <source>
        <dbReference type="ARBA" id="ARBA00004496"/>
    </source>
</evidence>
<comment type="similarity">
    <text evidence="2">Belongs to the Fur family.</text>
</comment>
<evidence type="ECO:0000256" key="6">
    <source>
        <dbReference type="ARBA" id="ARBA00022833"/>
    </source>
</evidence>
<name>A0ABQ6IF31_9MICO</name>
<dbReference type="PANTHER" id="PTHR33202:SF18">
    <property type="entry name" value="TRANSCRIPTIONAL REGULATOR FURA"/>
    <property type="match status" value="1"/>
</dbReference>
<evidence type="ECO:0000256" key="10">
    <source>
        <dbReference type="ARBA" id="ARBA00023163"/>
    </source>
</evidence>
<dbReference type="InterPro" id="IPR036390">
    <property type="entry name" value="WH_DNA-bd_sf"/>
</dbReference>
<comment type="subcellular location">
    <subcellularLocation>
        <location evidence="1">Cytoplasm</location>
    </subcellularLocation>
</comment>
<keyword evidence="3" id="KW-0963">Cytoplasm</keyword>
<evidence type="ECO:0000256" key="7">
    <source>
        <dbReference type="ARBA" id="ARBA00023004"/>
    </source>
</evidence>
<dbReference type="InterPro" id="IPR043135">
    <property type="entry name" value="Fur_C"/>
</dbReference>
<keyword evidence="9" id="KW-0238">DNA-binding</keyword>
<dbReference type="Proteomes" id="UP001157125">
    <property type="component" value="Unassembled WGS sequence"/>
</dbReference>
<organism evidence="11 12">
    <name type="scientific">Demequina litorisediminis</name>
    <dbReference type="NCBI Taxonomy" id="1849022"/>
    <lineage>
        <taxon>Bacteria</taxon>
        <taxon>Bacillati</taxon>
        <taxon>Actinomycetota</taxon>
        <taxon>Actinomycetes</taxon>
        <taxon>Micrococcales</taxon>
        <taxon>Demequinaceae</taxon>
        <taxon>Demequina</taxon>
    </lineage>
</organism>
<keyword evidence="6" id="KW-0862">Zinc</keyword>
<protein>
    <submittedName>
        <fullName evidence="11">Ferric uptake regulation protein FurA</fullName>
    </submittedName>
</protein>
<evidence type="ECO:0000313" key="11">
    <source>
        <dbReference type="EMBL" id="GMA35728.1"/>
    </source>
</evidence>
<evidence type="ECO:0000256" key="8">
    <source>
        <dbReference type="ARBA" id="ARBA00023015"/>
    </source>
</evidence>
<keyword evidence="12" id="KW-1185">Reference proteome</keyword>
<keyword evidence="8" id="KW-0805">Transcription regulation</keyword>
<keyword evidence="5" id="KW-0479">Metal-binding</keyword>
<dbReference type="Pfam" id="PF01475">
    <property type="entry name" value="FUR"/>
    <property type="match status" value="1"/>
</dbReference>
<gene>
    <name evidence="11" type="ORF">GCM10025876_19320</name>
</gene>
<dbReference type="InterPro" id="IPR036388">
    <property type="entry name" value="WH-like_DNA-bd_sf"/>
</dbReference>
<dbReference type="SUPFAM" id="SSF46785">
    <property type="entry name" value="Winged helix' DNA-binding domain"/>
    <property type="match status" value="1"/>
</dbReference>
<sequence length="151" mass="15778">METTATVEPIALLRGAGLRVTDSRIAVIAALADHPHSGVDAVLTAVSMHLPHTSRQAVHNVLNDLTEAGIARRIEPAGQPGLFELRVGDNHHHIVCQRCGAVADVDCVTGHAPCLTPSTTSGFDLTEAEVTFWGICSACKVTQAEPAASAL</sequence>
<dbReference type="EMBL" id="BSUN01000001">
    <property type="protein sequence ID" value="GMA35728.1"/>
    <property type="molecule type" value="Genomic_DNA"/>
</dbReference>
<evidence type="ECO:0000256" key="9">
    <source>
        <dbReference type="ARBA" id="ARBA00023125"/>
    </source>
</evidence>
<reference evidence="12" key="1">
    <citation type="journal article" date="2019" name="Int. J. Syst. Evol. Microbiol.">
        <title>The Global Catalogue of Microorganisms (GCM) 10K type strain sequencing project: providing services to taxonomists for standard genome sequencing and annotation.</title>
        <authorList>
            <consortium name="The Broad Institute Genomics Platform"/>
            <consortium name="The Broad Institute Genome Sequencing Center for Infectious Disease"/>
            <person name="Wu L."/>
            <person name="Ma J."/>
        </authorList>
    </citation>
    <scope>NUCLEOTIDE SEQUENCE [LARGE SCALE GENOMIC DNA]</scope>
    <source>
        <strain evidence="12">NBRC 112299</strain>
    </source>
</reference>
<evidence type="ECO:0000313" key="12">
    <source>
        <dbReference type="Proteomes" id="UP001157125"/>
    </source>
</evidence>
<evidence type="ECO:0000256" key="4">
    <source>
        <dbReference type="ARBA" id="ARBA00022491"/>
    </source>
</evidence>
<keyword evidence="10" id="KW-0804">Transcription</keyword>
<dbReference type="Gene3D" id="1.10.10.10">
    <property type="entry name" value="Winged helix-like DNA-binding domain superfamily/Winged helix DNA-binding domain"/>
    <property type="match status" value="1"/>
</dbReference>